<dbReference type="Pfam" id="PF00501">
    <property type="entry name" value="AMP-binding"/>
    <property type="match status" value="1"/>
</dbReference>
<evidence type="ECO:0000259" key="4">
    <source>
        <dbReference type="Pfam" id="PF13193"/>
    </source>
</evidence>
<reference evidence="5 6" key="1">
    <citation type="submission" date="2020-02" db="EMBL/GenBank/DDBJ databases">
        <title>Full genome sequence of Nocardioides sp. R-3366.</title>
        <authorList>
            <person name="Im W.-T."/>
        </authorList>
    </citation>
    <scope>NUCLEOTIDE SEQUENCE [LARGE SCALE GENOMIC DNA]</scope>
    <source>
        <strain evidence="5 6">R-3366</strain>
    </source>
</reference>
<dbReference type="PROSITE" id="PS00455">
    <property type="entry name" value="AMP_BINDING"/>
    <property type="match status" value="1"/>
</dbReference>
<proteinExistence type="inferred from homology"/>
<evidence type="ECO:0000256" key="1">
    <source>
        <dbReference type="ARBA" id="ARBA00006432"/>
    </source>
</evidence>
<gene>
    <name evidence="5" type="ORF">G5V58_13975</name>
</gene>
<dbReference type="RefSeq" id="WP_165233780.1">
    <property type="nucleotide sequence ID" value="NZ_CP049257.1"/>
</dbReference>
<dbReference type="InterPro" id="IPR025110">
    <property type="entry name" value="AMP-bd_C"/>
</dbReference>
<dbReference type="EMBL" id="CP049257">
    <property type="protein sequence ID" value="QIG43724.1"/>
    <property type="molecule type" value="Genomic_DNA"/>
</dbReference>
<comment type="similarity">
    <text evidence="1">Belongs to the ATP-dependent AMP-binding enzyme family.</text>
</comment>
<dbReference type="GO" id="GO:0006631">
    <property type="term" value="P:fatty acid metabolic process"/>
    <property type="evidence" value="ECO:0007669"/>
    <property type="project" value="TreeGrafter"/>
</dbReference>
<evidence type="ECO:0000259" key="3">
    <source>
        <dbReference type="Pfam" id="PF00501"/>
    </source>
</evidence>
<dbReference type="GO" id="GO:0031956">
    <property type="term" value="F:medium-chain fatty acid-CoA ligase activity"/>
    <property type="evidence" value="ECO:0007669"/>
    <property type="project" value="TreeGrafter"/>
</dbReference>
<dbReference type="Gene3D" id="3.30.300.30">
    <property type="match status" value="1"/>
</dbReference>
<dbReference type="Proteomes" id="UP000502996">
    <property type="component" value="Chromosome"/>
</dbReference>
<accession>A0A6G6WER8</accession>
<feature type="domain" description="AMP-binding enzyme C-terminal" evidence="4">
    <location>
        <begin position="429"/>
        <end position="504"/>
    </location>
</feature>
<dbReference type="InterPro" id="IPR000873">
    <property type="entry name" value="AMP-dep_synth/lig_dom"/>
</dbReference>
<keyword evidence="6" id="KW-1185">Reference proteome</keyword>
<dbReference type="SUPFAM" id="SSF56801">
    <property type="entry name" value="Acetyl-CoA synthetase-like"/>
    <property type="match status" value="1"/>
</dbReference>
<dbReference type="KEGG" id="nano:G5V58_13975"/>
<dbReference type="Pfam" id="PF13193">
    <property type="entry name" value="AMP-binding_C"/>
    <property type="match status" value="1"/>
</dbReference>
<evidence type="ECO:0000256" key="2">
    <source>
        <dbReference type="ARBA" id="ARBA00022598"/>
    </source>
</evidence>
<sequence>MSNLSSAKPANWVSLHARTFPDRPCLVTAERTHTFGEVAGRINRMARALTEQGIGRHDRIGILATDSVDYMVLLMASMKVGATYVPFNYRLAPQEIGTFARAANLQGLVTMARYADYTAVVESVCPELRFRASFDPVEGWPLVADLIEAQEDDSDVDVPTEDEDVVSIMFTSGTTGSPKGVMQSMRMIGVSTNVSLVDFGYRVDELRYSASPMFHAAGMGCVYYGFARGFASLILDQFDPAVLLDWIRRGELTGALLMPTMLRAVLDVPGVRDQAYPNLLSIAYGGAPIGIALLREALEVFDCDFINTFGAGTEAAGQAMFTPRDHLRALAGEEHLLGSIGRPVYGVELKLCDDQLREVPRGQVGEIVTRSNTIMSGYLDDPERTAQAVVDGWIRCGDLAWMDDDGYLFLTGRKSDMVIRGGENVYPVEIETVLLEHPSVASVAVVGQPDEYWGEVVVAAVELADGQVLDEASLAAHCRERLAAYKVPVRFLAMTELPRNANGKLQKFAIGPLVAARLAEQEDE</sequence>
<protein>
    <submittedName>
        <fullName evidence="5">Long-chain fatty acid--CoA ligase</fullName>
    </submittedName>
</protein>
<dbReference type="FunFam" id="3.30.300.30:FF:000008">
    <property type="entry name" value="2,3-dihydroxybenzoate-AMP ligase"/>
    <property type="match status" value="1"/>
</dbReference>
<dbReference type="PANTHER" id="PTHR43201">
    <property type="entry name" value="ACYL-COA SYNTHETASE"/>
    <property type="match status" value="1"/>
</dbReference>
<dbReference type="AlphaFoldDB" id="A0A6G6WER8"/>
<organism evidence="5 6">
    <name type="scientific">Nocardioides anomalus</name>
    <dbReference type="NCBI Taxonomy" id="2712223"/>
    <lineage>
        <taxon>Bacteria</taxon>
        <taxon>Bacillati</taxon>
        <taxon>Actinomycetota</taxon>
        <taxon>Actinomycetes</taxon>
        <taxon>Propionibacteriales</taxon>
        <taxon>Nocardioidaceae</taxon>
        <taxon>Nocardioides</taxon>
    </lineage>
</organism>
<dbReference type="Gene3D" id="3.40.50.12780">
    <property type="entry name" value="N-terminal domain of ligase-like"/>
    <property type="match status" value="1"/>
</dbReference>
<name>A0A6G6WER8_9ACTN</name>
<dbReference type="InterPro" id="IPR020845">
    <property type="entry name" value="AMP-binding_CS"/>
</dbReference>
<feature type="domain" description="AMP-dependent synthetase/ligase" evidence="3">
    <location>
        <begin position="16"/>
        <end position="379"/>
    </location>
</feature>
<dbReference type="InterPro" id="IPR042099">
    <property type="entry name" value="ANL_N_sf"/>
</dbReference>
<evidence type="ECO:0000313" key="6">
    <source>
        <dbReference type="Proteomes" id="UP000502996"/>
    </source>
</evidence>
<evidence type="ECO:0000313" key="5">
    <source>
        <dbReference type="EMBL" id="QIG43724.1"/>
    </source>
</evidence>
<dbReference type="PANTHER" id="PTHR43201:SF5">
    <property type="entry name" value="MEDIUM-CHAIN ACYL-COA LIGASE ACSF2, MITOCHONDRIAL"/>
    <property type="match status" value="1"/>
</dbReference>
<dbReference type="InterPro" id="IPR045851">
    <property type="entry name" value="AMP-bd_C_sf"/>
</dbReference>
<keyword evidence="2 5" id="KW-0436">Ligase</keyword>